<dbReference type="InterPro" id="IPR006153">
    <property type="entry name" value="Cation/H_exchanger_TM"/>
</dbReference>
<feature type="transmembrane region" description="Helical" evidence="10">
    <location>
        <begin position="233"/>
        <end position="253"/>
    </location>
</feature>
<dbReference type="Gene3D" id="3.40.50.12370">
    <property type="match status" value="1"/>
</dbReference>
<dbReference type="InterPro" id="IPR038770">
    <property type="entry name" value="Na+/solute_symporter_sf"/>
</dbReference>
<keyword evidence="5" id="KW-0630">Potassium</keyword>
<reference evidence="13 14" key="2">
    <citation type="journal article" date="2017" name="Front. Plant Sci.">
        <title>Gene Classification and Mining of Molecular Markers Useful in Red Clover (Trifolium pratense) Breeding.</title>
        <authorList>
            <person name="Istvanek J."/>
            <person name="Dluhosova J."/>
            <person name="Dluhos P."/>
            <person name="Patkova L."/>
            <person name="Nedelnik J."/>
            <person name="Repkova J."/>
        </authorList>
    </citation>
    <scope>NUCLEOTIDE SEQUENCE [LARGE SCALE GENOMIC DNA]</scope>
    <source>
        <strain evidence="14">cv. Tatra</strain>
        <tissue evidence="13">Young leaves</tissue>
    </source>
</reference>
<evidence type="ECO:0000256" key="10">
    <source>
        <dbReference type="SAM" id="Phobius"/>
    </source>
</evidence>
<dbReference type="InterPro" id="IPR050794">
    <property type="entry name" value="CPA2_transporter"/>
</dbReference>
<comment type="similarity">
    <text evidence="9">Belongs to the monovalent cation:proton antiporter 2 (CPA2) transporter (TC 2.A.37) family. CHX (TC 2.A.37.4) subfamily.</text>
</comment>
<keyword evidence="7" id="KW-0406">Ion transport</keyword>
<dbReference type="Pfam" id="PF23259">
    <property type="entry name" value="CHX17_C"/>
    <property type="match status" value="1"/>
</dbReference>
<dbReference type="GO" id="GO:1902600">
    <property type="term" value="P:proton transmembrane transport"/>
    <property type="evidence" value="ECO:0007669"/>
    <property type="project" value="InterPro"/>
</dbReference>
<keyword evidence="2" id="KW-0813">Transport</keyword>
<evidence type="ECO:0000256" key="2">
    <source>
        <dbReference type="ARBA" id="ARBA00022448"/>
    </source>
</evidence>
<proteinExistence type="inferred from homology"/>
<evidence type="ECO:0000259" key="12">
    <source>
        <dbReference type="Pfam" id="PF23259"/>
    </source>
</evidence>
<feature type="transmembrane region" description="Helical" evidence="10">
    <location>
        <begin position="114"/>
        <end position="135"/>
    </location>
</feature>
<dbReference type="STRING" id="57577.A0A2K3P848"/>
<dbReference type="Gene3D" id="1.20.1530.20">
    <property type="match status" value="1"/>
</dbReference>
<dbReference type="GO" id="GO:0012505">
    <property type="term" value="C:endomembrane system"/>
    <property type="evidence" value="ECO:0007669"/>
    <property type="project" value="TreeGrafter"/>
</dbReference>
<evidence type="ECO:0000256" key="9">
    <source>
        <dbReference type="ARBA" id="ARBA00038341"/>
    </source>
</evidence>
<sequence>MDKELSAISSIGVIAGYLGITAFPVLYHVLKELNLLNSDVGRFALSTALIGDSIGMGSILAFEAERQGQTRTENAFWFMLSAIVLATLLLCCVRPAMIWINNKTPEGQPVDQSFIVAILLGIFVMGFITDMFGIAIVNGPLWLGLAVPDGPGLGATLVHRSSEWKSLKPLFFMVLTGYLAKFFVTWMVAMYWRMPFRDGLTFSLIMSLRGQVELILFVHLMDKKVINVPGFTLLVLMTMVLTATFTPLVSIIYDPTRPYILNQRRNIQHNPQGVELRIVLCIFDTENTNGLLHLLDVTNPTSTTSISVSCLRLIQLAGRATPLFIDHAKQEVPPIYQWTHTINVLGSFQHIRREFMKIQFFTAVAPKQSMFQNICELALEQEASLIILPFMNRGFYDHGTRRTANSQVLNHAPCSIAILVDKGNLHITTVGNSTRQPRNRFAVLFLGGADAREALVYADRMVASEDVSLTVIRFLSYNNVGDNEREKKLDDGIVTWFWVKNEMNSRVVYREVVVRNGEETIGAIQDMNDGDYDLLIVGRKHGINPAILTGLSEWSESDELGLIGDYVSSRDFDGSASVLVVQQQVLRG</sequence>
<feature type="domain" description="Cation/H+ exchanger transmembrane" evidence="11">
    <location>
        <begin position="11"/>
        <end position="174"/>
    </location>
</feature>
<keyword evidence="8 10" id="KW-0472">Membrane</keyword>
<evidence type="ECO:0000256" key="7">
    <source>
        <dbReference type="ARBA" id="ARBA00023065"/>
    </source>
</evidence>
<feature type="domain" description="Cation/H(+) antiporter C-terminal" evidence="12">
    <location>
        <begin position="442"/>
        <end position="584"/>
    </location>
</feature>
<organism evidence="13 14">
    <name type="scientific">Trifolium pratense</name>
    <name type="common">Red clover</name>
    <dbReference type="NCBI Taxonomy" id="57577"/>
    <lineage>
        <taxon>Eukaryota</taxon>
        <taxon>Viridiplantae</taxon>
        <taxon>Streptophyta</taxon>
        <taxon>Embryophyta</taxon>
        <taxon>Tracheophyta</taxon>
        <taxon>Spermatophyta</taxon>
        <taxon>Magnoliopsida</taxon>
        <taxon>eudicotyledons</taxon>
        <taxon>Gunneridae</taxon>
        <taxon>Pentapetalae</taxon>
        <taxon>rosids</taxon>
        <taxon>fabids</taxon>
        <taxon>Fabales</taxon>
        <taxon>Fabaceae</taxon>
        <taxon>Papilionoideae</taxon>
        <taxon>50 kb inversion clade</taxon>
        <taxon>NPAAA clade</taxon>
        <taxon>Hologalegina</taxon>
        <taxon>IRL clade</taxon>
        <taxon>Trifolieae</taxon>
        <taxon>Trifolium</taxon>
    </lineage>
</organism>
<feature type="transmembrane region" description="Helical" evidence="10">
    <location>
        <begin position="170"/>
        <end position="194"/>
    </location>
</feature>
<dbReference type="PANTHER" id="PTHR32468:SF109">
    <property type="entry name" value="CATION_H(+) ANTIPORTER 24-RELATED"/>
    <property type="match status" value="1"/>
</dbReference>
<evidence type="ECO:0000256" key="3">
    <source>
        <dbReference type="ARBA" id="ARBA00022538"/>
    </source>
</evidence>
<protein>
    <submittedName>
        <fullName evidence="13">Cation H(+) antiporter 25-like protein</fullName>
    </submittedName>
</protein>
<evidence type="ECO:0000256" key="1">
    <source>
        <dbReference type="ARBA" id="ARBA00004141"/>
    </source>
</evidence>
<dbReference type="EMBL" id="ASHM01004550">
    <property type="protein sequence ID" value="PNY11456.1"/>
    <property type="molecule type" value="Genomic_DNA"/>
</dbReference>
<feature type="transmembrane region" description="Helical" evidence="10">
    <location>
        <begin position="200"/>
        <end position="221"/>
    </location>
</feature>
<gene>
    <name evidence="13" type="ORF">L195_g008063</name>
</gene>
<evidence type="ECO:0000256" key="6">
    <source>
        <dbReference type="ARBA" id="ARBA00022989"/>
    </source>
</evidence>
<feature type="transmembrane region" description="Helical" evidence="10">
    <location>
        <begin position="6"/>
        <end position="30"/>
    </location>
</feature>
<evidence type="ECO:0000256" key="5">
    <source>
        <dbReference type="ARBA" id="ARBA00022958"/>
    </source>
</evidence>
<feature type="transmembrane region" description="Helical" evidence="10">
    <location>
        <begin position="42"/>
        <end position="62"/>
    </location>
</feature>
<keyword evidence="6 10" id="KW-1133">Transmembrane helix</keyword>
<dbReference type="GO" id="GO:0006813">
    <property type="term" value="P:potassium ion transport"/>
    <property type="evidence" value="ECO:0007669"/>
    <property type="project" value="UniProtKB-KW"/>
</dbReference>
<dbReference type="Proteomes" id="UP000236291">
    <property type="component" value="Unassembled WGS sequence"/>
</dbReference>
<dbReference type="AlphaFoldDB" id="A0A2K3P848"/>
<evidence type="ECO:0000256" key="8">
    <source>
        <dbReference type="ARBA" id="ARBA00023136"/>
    </source>
</evidence>
<dbReference type="Pfam" id="PF00999">
    <property type="entry name" value="Na_H_Exchanger"/>
    <property type="match status" value="1"/>
</dbReference>
<comment type="subcellular location">
    <subcellularLocation>
        <location evidence="1">Membrane</location>
        <topology evidence="1">Multi-pass membrane protein</topology>
    </subcellularLocation>
</comment>
<dbReference type="GO" id="GO:0015297">
    <property type="term" value="F:antiporter activity"/>
    <property type="evidence" value="ECO:0007669"/>
    <property type="project" value="InterPro"/>
</dbReference>
<evidence type="ECO:0000256" key="4">
    <source>
        <dbReference type="ARBA" id="ARBA00022692"/>
    </source>
</evidence>
<keyword evidence="3" id="KW-0633">Potassium transport</keyword>
<comment type="caution">
    <text evidence="13">The sequence shown here is derived from an EMBL/GenBank/DDBJ whole genome shotgun (WGS) entry which is preliminary data.</text>
</comment>
<reference evidence="13 14" key="1">
    <citation type="journal article" date="2014" name="Am. J. Bot.">
        <title>Genome assembly and annotation for red clover (Trifolium pratense; Fabaceae).</title>
        <authorList>
            <person name="Istvanek J."/>
            <person name="Jaros M."/>
            <person name="Krenek A."/>
            <person name="Repkova J."/>
        </authorList>
    </citation>
    <scope>NUCLEOTIDE SEQUENCE [LARGE SCALE GENOMIC DNA]</scope>
    <source>
        <strain evidence="14">cv. Tatra</strain>
        <tissue evidence="13">Young leaves</tissue>
    </source>
</reference>
<evidence type="ECO:0000313" key="14">
    <source>
        <dbReference type="Proteomes" id="UP000236291"/>
    </source>
</evidence>
<keyword evidence="4 10" id="KW-0812">Transmembrane</keyword>
<dbReference type="GO" id="GO:0006885">
    <property type="term" value="P:regulation of pH"/>
    <property type="evidence" value="ECO:0007669"/>
    <property type="project" value="TreeGrafter"/>
</dbReference>
<evidence type="ECO:0000313" key="13">
    <source>
        <dbReference type="EMBL" id="PNY11456.1"/>
    </source>
</evidence>
<accession>A0A2K3P848</accession>
<dbReference type="GO" id="GO:0016020">
    <property type="term" value="C:membrane"/>
    <property type="evidence" value="ECO:0007669"/>
    <property type="project" value="UniProtKB-SubCell"/>
</dbReference>
<name>A0A2K3P848_TRIPR</name>
<dbReference type="InterPro" id="IPR057290">
    <property type="entry name" value="CHX17_C"/>
</dbReference>
<dbReference type="PANTHER" id="PTHR32468">
    <property type="entry name" value="CATION/H + ANTIPORTER"/>
    <property type="match status" value="1"/>
</dbReference>
<feature type="transmembrane region" description="Helical" evidence="10">
    <location>
        <begin position="74"/>
        <end position="93"/>
    </location>
</feature>
<evidence type="ECO:0000259" key="11">
    <source>
        <dbReference type="Pfam" id="PF00999"/>
    </source>
</evidence>